<dbReference type="EMBL" id="BOQE01000001">
    <property type="protein sequence ID" value="GIM44805.1"/>
    <property type="molecule type" value="Genomic_DNA"/>
</dbReference>
<gene>
    <name evidence="1" type="ORF">DNHGIG_03540</name>
</gene>
<keyword evidence="2" id="KW-1185">Reference proteome</keyword>
<protein>
    <submittedName>
        <fullName evidence="1">Uncharacterized protein</fullName>
    </submittedName>
</protein>
<dbReference type="AlphaFoldDB" id="A0AAV4LAP4"/>
<proteinExistence type="predicted"/>
<comment type="caution">
    <text evidence="1">The sequence shown here is derived from an EMBL/GenBank/DDBJ whole genome shotgun (WGS) entry which is preliminary data.</text>
</comment>
<evidence type="ECO:0000313" key="1">
    <source>
        <dbReference type="EMBL" id="GIM44805.1"/>
    </source>
</evidence>
<name>A0AAV4LAP4_9BACL</name>
<accession>A0AAV4LAP4</accession>
<sequence>MAGLGFLEKAAELGERALRDFQADFELQRMLSLFLPQGLGDAVKVLIQYKNMKKPLLKGLTAKW</sequence>
<reference evidence="1" key="1">
    <citation type="journal article" date="2023" name="Int. J. Syst. Evol. Microbiol.">
        <title>Collibacillus ludicampi gen. nov., sp. nov., a new soil bacterium of the family Alicyclobacillaceae.</title>
        <authorList>
            <person name="Jojima T."/>
            <person name="Ioku Y."/>
            <person name="Fukuta Y."/>
            <person name="Shirasaka N."/>
            <person name="Matsumura Y."/>
            <person name="Mori M."/>
        </authorList>
    </citation>
    <scope>NUCLEOTIDE SEQUENCE</scope>
    <source>
        <strain evidence="1">TP075</strain>
    </source>
</reference>
<evidence type="ECO:0000313" key="2">
    <source>
        <dbReference type="Proteomes" id="UP001057291"/>
    </source>
</evidence>
<organism evidence="1 2">
    <name type="scientific">Collibacillus ludicampi</name>
    <dbReference type="NCBI Taxonomy" id="2771369"/>
    <lineage>
        <taxon>Bacteria</taxon>
        <taxon>Bacillati</taxon>
        <taxon>Bacillota</taxon>
        <taxon>Bacilli</taxon>
        <taxon>Bacillales</taxon>
        <taxon>Alicyclobacillaceae</taxon>
        <taxon>Collibacillus</taxon>
    </lineage>
</organism>
<dbReference type="Proteomes" id="UP001057291">
    <property type="component" value="Unassembled WGS sequence"/>
</dbReference>